<sequence>MLEPMAVDKPDTADRFIEEGFVGTSHGMNGVKHFDGKDTTRQQLLSSGTRTDVADMFSTAKRFDDMDAAHKQLLSTLQRMDNKLDAVVETLRAQLEMSCAHPTKTCSRASQQGEESSEFGSITKQVSVNPLGPRSWRRSSLGGSSNLSALSSGAGDLVSCYGQASVPAERLSRLRRGRSMTPEEQPVFWTEGSDWSSLKIRPGFAVRRPSENSISPGPSLRSRRRSSRNSTHAELFQSSETDLKRSSQWTAWNPDSRSRTIFEVSSMLMLLYDGFIMPYRIAWGITSEEGWFEVAVWTTRLFWTFDLILNLVTGYRDKDAKLELNLTKAMRHYLSTMFLPDLALVTADWLTVLNFEGSERWIGYMRMMRLVRGGRQMLRVWTLLLKAKLIIHQKGFHLVMDIAVLIMTILWVNHIAGCGWYSIGKYYQSDSGHTWLTDLEYTGGGEYYDYLTALHWAMTQMTPGSMEVFPKSSLERAYNVFVLLLGLLMGSSLVATLTSMMTQYKLRIEADSRKFMVLHQFLSQQGVDPQLALAIKLQVKARSKEKRRLQTKDVEYLSLLSNSLQDALWHSWCMRYLSAHSFMNSLSLLDSAAVEVLCKVAIKAIEMPVGDAIFEEGSVGDFMFFIVHGKTHYTPGDHAPEVYLSEDDPKLELSEGAWCCEPALWTTWTHLGTMEAITTAEVLAVSGAALPTALAKYPLAAHILHDYCTSFFKYIKETGVLKSELSDGIDNRELMSGLSSFSRTQLATPILQRLEGNFWESFMSHGTMELLKEEVGSGKSDVGLVGNEVVRNTFVVSLRVSERLPGTLGSLTPSTARFLVKMGEVDRVTGKVTPCCHLPGVKRECRETYMAAVDRVLKRDLGPISEHIEAQFREGATQTVKMQASPTYGIRTRYLRTAFGATISESAKFSHARIAPKTVRLTSSGSRRPGAPRVTRMSSTGSRSMWPWTERRASAGIQCKASEILCHHETALVLFFGASSRHSRKIFLWLSQEEFEVLDNENAKPVIAQWVEALDEEPLEVQEDYQDSALKMAAIPPKDRRVSWNNEGPADLGKVSAGLSTDDTNDTHKDGDLQSSVEQEFHSF</sequence>
<keyword evidence="2" id="KW-0812">Transmembrane</keyword>
<protein>
    <recommendedName>
        <fullName evidence="3">Cyclic nucleotide-binding domain-containing protein</fullName>
    </recommendedName>
</protein>
<keyword evidence="2" id="KW-0472">Membrane</keyword>
<dbReference type="Gene3D" id="2.60.120.10">
    <property type="entry name" value="Jelly Rolls"/>
    <property type="match status" value="1"/>
</dbReference>
<feature type="transmembrane region" description="Helical" evidence="2">
    <location>
        <begin position="398"/>
        <end position="423"/>
    </location>
</feature>
<dbReference type="SUPFAM" id="SSF51206">
    <property type="entry name" value="cAMP-binding domain-like"/>
    <property type="match status" value="1"/>
</dbReference>
<evidence type="ECO:0000313" key="4">
    <source>
        <dbReference type="EMBL" id="CAE4574585.1"/>
    </source>
</evidence>
<accession>A0A7S4Q9A1</accession>
<dbReference type="Gene3D" id="1.10.287.70">
    <property type="match status" value="1"/>
</dbReference>
<evidence type="ECO:0000256" key="1">
    <source>
        <dbReference type="SAM" id="MobiDB-lite"/>
    </source>
</evidence>
<dbReference type="EMBL" id="HBNR01021322">
    <property type="protein sequence ID" value="CAE4574585.1"/>
    <property type="molecule type" value="Transcribed_RNA"/>
</dbReference>
<proteinExistence type="predicted"/>
<dbReference type="SUPFAM" id="SSF81324">
    <property type="entry name" value="Voltage-gated potassium channels"/>
    <property type="match status" value="1"/>
</dbReference>
<reference evidence="4" key="1">
    <citation type="submission" date="2021-01" db="EMBL/GenBank/DDBJ databases">
        <authorList>
            <person name="Corre E."/>
            <person name="Pelletier E."/>
            <person name="Niang G."/>
            <person name="Scheremetjew M."/>
            <person name="Finn R."/>
            <person name="Kale V."/>
            <person name="Holt S."/>
            <person name="Cochrane G."/>
            <person name="Meng A."/>
            <person name="Brown T."/>
            <person name="Cohen L."/>
        </authorList>
    </citation>
    <scope>NUCLEOTIDE SEQUENCE</scope>
    <source>
        <strain evidence="4">CCMP3105</strain>
    </source>
</reference>
<evidence type="ECO:0000256" key="2">
    <source>
        <dbReference type="SAM" id="Phobius"/>
    </source>
</evidence>
<dbReference type="AlphaFoldDB" id="A0A7S4Q9A1"/>
<feature type="compositionally biased region" description="Low complexity" evidence="1">
    <location>
        <begin position="110"/>
        <end position="121"/>
    </location>
</feature>
<dbReference type="PANTHER" id="PTHR47823">
    <property type="entry name" value="ION_TRANS DOMAIN-CONTAINING PROTEIN"/>
    <property type="match status" value="1"/>
</dbReference>
<dbReference type="InterPro" id="IPR000595">
    <property type="entry name" value="cNMP-bd_dom"/>
</dbReference>
<organism evidence="4">
    <name type="scientific">Alexandrium monilatum</name>
    <dbReference type="NCBI Taxonomy" id="311494"/>
    <lineage>
        <taxon>Eukaryota</taxon>
        <taxon>Sar</taxon>
        <taxon>Alveolata</taxon>
        <taxon>Dinophyceae</taxon>
        <taxon>Gonyaulacales</taxon>
        <taxon>Pyrocystaceae</taxon>
        <taxon>Alexandrium</taxon>
    </lineage>
</organism>
<feature type="region of interest" description="Disordered" evidence="1">
    <location>
        <begin position="1040"/>
        <end position="1084"/>
    </location>
</feature>
<feature type="region of interest" description="Disordered" evidence="1">
    <location>
        <begin position="207"/>
        <end position="239"/>
    </location>
</feature>
<dbReference type="CDD" id="cd00038">
    <property type="entry name" value="CAP_ED"/>
    <property type="match status" value="1"/>
</dbReference>
<dbReference type="PANTHER" id="PTHR47823:SF9">
    <property type="entry name" value="CHROMOSOME UNDETERMINED SCAFFOLD_10, WHOLE GENOME SHOTGUN SEQUENCE"/>
    <property type="match status" value="1"/>
</dbReference>
<gene>
    <name evidence="4" type="ORF">AMON00008_LOCUS14204</name>
</gene>
<dbReference type="PROSITE" id="PS50042">
    <property type="entry name" value="CNMP_BINDING_3"/>
    <property type="match status" value="1"/>
</dbReference>
<feature type="domain" description="Cyclic nucleotide-binding" evidence="3">
    <location>
        <begin position="601"/>
        <end position="694"/>
    </location>
</feature>
<feature type="region of interest" description="Disordered" evidence="1">
    <location>
        <begin position="106"/>
        <end position="148"/>
    </location>
</feature>
<dbReference type="InterPro" id="IPR014710">
    <property type="entry name" value="RmlC-like_jellyroll"/>
</dbReference>
<evidence type="ECO:0000259" key="3">
    <source>
        <dbReference type="PROSITE" id="PS50042"/>
    </source>
</evidence>
<feature type="transmembrane region" description="Helical" evidence="2">
    <location>
        <begin position="477"/>
        <end position="497"/>
    </location>
</feature>
<feature type="compositionally biased region" description="Low complexity" evidence="1">
    <location>
        <begin position="131"/>
        <end position="148"/>
    </location>
</feature>
<keyword evidence="2" id="KW-1133">Transmembrane helix</keyword>
<dbReference type="InterPro" id="IPR018490">
    <property type="entry name" value="cNMP-bd_dom_sf"/>
</dbReference>
<name>A0A7S4Q9A1_9DINO</name>
<feature type="region of interest" description="Disordered" evidence="1">
    <location>
        <begin position="920"/>
        <end position="942"/>
    </location>
</feature>